<evidence type="ECO:0000259" key="2">
    <source>
        <dbReference type="Pfam" id="PF01326"/>
    </source>
</evidence>
<dbReference type="SUPFAM" id="SSF52009">
    <property type="entry name" value="Phosphohistidine domain"/>
    <property type="match status" value="1"/>
</dbReference>
<dbReference type="NCBIfam" id="NF004878">
    <property type="entry name" value="PRK06241.1-3"/>
    <property type="match status" value="1"/>
</dbReference>
<dbReference type="InterPro" id="IPR051549">
    <property type="entry name" value="PEP_Utilizing_Enz"/>
</dbReference>
<dbReference type="Pfam" id="PF01326">
    <property type="entry name" value="PPDK_N"/>
    <property type="match status" value="1"/>
</dbReference>
<dbReference type="InterPro" id="IPR013815">
    <property type="entry name" value="ATP_grasp_subdomain_1"/>
</dbReference>
<feature type="domain" description="PEP-utilising enzyme mobile" evidence="1">
    <location>
        <begin position="840"/>
        <end position="909"/>
    </location>
</feature>
<name>A0ABT4ACL9_9BACT</name>
<sequence length="919" mass="98064">MSAAESLHFSASRTSGTEPLTLPFEHISAADLPSVGGKGANLGEMARAGFPVPPGFCVTTAAFDAFLTGCGELQTLYASLDALDGKDIEAARRAAESTRAALSRAPLPPAVADAVLGAWRNLGAEASWAVRSSATAEDLPDASFAGQQDTYLNIRGADALLDAVRRCWVSLFTDRAVLYRAKSGFGHRGVKLSVVIQRMVLPEVSGILFTADPITGRRGTVSIDAGFGLGEALVSGLINADLYKVDKATGELLEVQVGDKALAIRPKPEGGTWEERLSEDTRRARALDDAALRELVAMGVRIEKHYGKPQDIEWCIEAGKLYVVQTRPITSLYPLPEPAPDDEGLHVYASFGHFQMMTDAMPPLAIQVWKLLLPFDRTPLATPDAPAESRAATIAGSRIYLDTTPMLRHPVLGRVIRSVLGHVYEDLGRGLSTLASRPAFQRGAHSGRARMRVVGRFFLPIIARVLARLFVMEPSQLRPRVESYIESRVAETRARLAAATPGGARLREARRVLSELLSQAFTHLMPNILSGVIANRLLVNLVRRGVLGGTEEDLSALERGLPGNVTTEMDLAVGDLTDRVRPYPALAALLRSRPATEALAAARDVEGGPAFLEAWRAFLERYGMRGPGEVDLSRPRYQDEPAPLIAAIVGGLGPASAGRSAGEHRAHHAALAAKAEAASERLVTASRRGLTGGMRAGLARRWVRLARAGMGLREHPKFLLVRVLALVRDAVREAGALLVQRGALSSVDEVYLFRFEELIAALEATQAPDLRALVEERRATLQRNAKRAPPFVMASDGEIPSLAAREDVPPGALSGTAASAGVVEGLARVVLDPASEVLHAGEILVAPHTDPGWTPLFVHAAGLVTEVGGLMTHGSVVAREYGIPAVVSVAGATQRIRTGQRIRVDGTRGFVEVLGGGAA</sequence>
<dbReference type="InterPro" id="IPR002192">
    <property type="entry name" value="PPDK_AMP/ATP-bd"/>
</dbReference>
<proteinExistence type="predicted"/>
<comment type="caution">
    <text evidence="3">The sequence shown here is derived from an EMBL/GenBank/DDBJ whole genome shotgun (WGS) entry which is preliminary data.</text>
</comment>
<dbReference type="Gene3D" id="3.30.1490.20">
    <property type="entry name" value="ATP-grasp fold, A domain"/>
    <property type="match status" value="1"/>
</dbReference>
<protein>
    <submittedName>
        <fullName evidence="3">Phosphoenolpyruvate synthase</fullName>
    </submittedName>
</protein>
<dbReference type="InterPro" id="IPR036637">
    <property type="entry name" value="Phosphohistidine_dom_sf"/>
</dbReference>
<keyword evidence="4" id="KW-1185">Reference proteome</keyword>
<dbReference type="Pfam" id="PF00391">
    <property type="entry name" value="PEP-utilizers"/>
    <property type="match status" value="1"/>
</dbReference>
<dbReference type="Gene3D" id="3.50.30.10">
    <property type="entry name" value="Phosphohistidine domain"/>
    <property type="match status" value="1"/>
</dbReference>
<dbReference type="InterPro" id="IPR008279">
    <property type="entry name" value="PEP-util_enz_mobile_dom"/>
</dbReference>
<dbReference type="Proteomes" id="UP001207654">
    <property type="component" value="Unassembled WGS sequence"/>
</dbReference>
<feature type="domain" description="Pyruvate phosphate dikinase AMP/ATP-binding" evidence="2">
    <location>
        <begin position="33"/>
        <end position="331"/>
    </location>
</feature>
<evidence type="ECO:0000313" key="4">
    <source>
        <dbReference type="Proteomes" id="UP001207654"/>
    </source>
</evidence>
<organism evidence="3 4">
    <name type="scientific">Archangium lansingense</name>
    <dbReference type="NCBI Taxonomy" id="2995310"/>
    <lineage>
        <taxon>Bacteria</taxon>
        <taxon>Pseudomonadati</taxon>
        <taxon>Myxococcota</taxon>
        <taxon>Myxococcia</taxon>
        <taxon>Myxococcales</taxon>
        <taxon>Cystobacterineae</taxon>
        <taxon>Archangiaceae</taxon>
        <taxon>Archangium</taxon>
    </lineage>
</organism>
<dbReference type="RefSeq" id="WP_267537417.1">
    <property type="nucleotide sequence ID" value="NZ_JAPNKA010000001.1"/>
</dbReference>
<dbReference type="SUPFAM" id="SSF56059">
    <property type="entry name" value="Glutathione synthetase ATP-binding domain-like"/>
    <property type="match status" value="1"/>
</dbReference>
<reference evidence="3 4" key="1">
    <citation type="submission" date="2022-11" db="EMBL/GenBank/DDBJ databases">
        <title>Minimal conservation of predation-associated metabolite biosynthetic gene clusters underscores biosynthetic potential of Myxococcota including descriptions for ten novel species: Archangium lansinium sp. nov., Myxococcus landrumus sp. nov., Nannocystis bai.</title>
        <authorList>
            <person name="Ahearne A."/>
            <person name="Stevens C."/>
            <person name="Phillips K."/>
        </authorList>
    </citation>
    <scope>NUCLEOTIDE SEQUENCE [LARGE SCALE GENOMIC DNA]</scope>
    <source>
        <strain evidence="3 4">MIWBW</strain>
    </source>
</reference>
<dbReference type="PANTHER" id="PTHR43615">
    <property type="entry name" value="PHOSPHOENOLPYRUVATE SYNTHASE-RELATED"/>
    <property type="match status" value="1"/>
</dbReference>
<accession>A0ABT4ACL9</accession>
<gene>
    <name evidence="3" type="ORF">OV287_29700</name>
</gene>
<evidence type="ECO:0000259" key="1">
    <source>
        <dbReference type="Pfam" id="PF00391"/>
    </source>
</evidence>
<dbReference type="Gene3D" id="3.30.470.20">
    <property type="entry name" value="ATP-grasp fold, B domain"/>
    <property type="match status" value="1"/>
</dbReference>
<evidence type="ECO:0000313" key="3">
    <source>
        <dbReference type="EMBL" id="MCY1078652.1"/>
    </source>
</evidence>
<dbReference type="EMBL" id="JAPNKA010000001">
    <property type="protein sequence ID" value="MCY1078652.1"/>
    <property type="molecule type" value="Genomic_DNA"/>
</dbReference>
<dbReference type="PANTHER" id="PTHR43615:SF1">
    <property type="entry name" value="PPDK_N DOMAIN-CONTAINING PROTEIN"/>
    <property type="match status" value="1"/>
</dbReference>